<proteinExistence type="predicted"/>
<evidence type="ECO:0000256" key="2">
    <source>
        <dbReference type="SAM" id="Phobius"/>
    </source>
</evidence>
<organism evidence="3 4">
    <name type="scientific">Citrus x changshan-huyou</name>
    <dbReference type="NCBI Taxonomy" id="2935761"/>
    <lineage>
        <taxon>Eukaryota</taxon>
        <taxon>Viridiplantae</taxon>
        <taxon>Streptophyta</taxon>
        <taxon>Embryophyta</taxon>
        <taxon>Tracheophyta</taxon>
        <taxon>Spermatophyta</taxon>
        <taxon>Magnoliopsida</taxon>
        <taxon>eudicotyledons</taxon>
        <taxon>Gunneridae</taxon>
        <taxon>Pentapetalae</taxon>
        <taxon>rosids</taxon>
        <taxon>malvids</taxon>
        <taxon>Sapindales</taxon>
        <taxon>Rutaceae</taxon>
        <taxon>Aurantioideae</taxon>
        <taxon>Citrus</taxon>
    </lineage>
</organism>
<dbReference type="PANTHER" id="PTHR35275">
    <property type="entry name" value="ZCF37"/>
    <property type="match status" value="1"/>
</dbReference>
<name>A0AAP0MRG9_9ROSI</name>
<comment type="caution">
    <text evidence="3">The sequence shown here is derived from an EMBL/GenBank/DDBJ whole genome shotgun (WGS) entry which is preliminary data.</text>
</comment>
<keyword evidence="2" id="KW-0472">Membrane</keyword>
<evidence type="ECO:0000256" key="1">
    <source>
        <dbReference type="SAM" id="MobiDB-lite"/>
    </source>
</evidence>
<feature type="region of interest" description="Disordered" evidence="1">
    <location>
        <begin position="1"/>
        <end position="32"/>
    </location>
</feature>
<feature type="compositionally biased region" description="Polar residues" evidence="1">
    <location>
        <begin position="116"/>
        <end position="125"/>
    </location>
</feature>
<dbReference type="PANTHER" id="PTHR35275:SF1">
    <property type="entry name" value="OS07G0585900 PROTEIN"/>
    <property type="match status" value="1"/>
</dbReference>
<feature type="compositionally biased region" description="Low complexity" evidence="1">
    <location>
        <begin position="1"/>
        <end position="25"/>
    </location>
</feature>
<evidence type="ECO:0000313" key="4">
    <source>
        <dbReference type="Proteomes" id="UP001428341"/>
    </source>
</evidence>
<reference evidence="3 4" key="1">
    <citation type="submission" date="2024-05" db="EMBL/GenBank/DDBJ databases">
        <title>Haplotype-resolved chromosome-level genome assembly of Huyou (Citrus changshanensis).</title>
        <authorList>
            <person name="Miao C."/>
            <person name="Chen W."/>
            <person name="Wu Y."/>
            <person name="Wang L."/>
            <person name="Zhao S."/>
            <person name="Grierson D."/>
            <person name="Xu C."/>
            <person name="Chen K."/>
        </authorList>
    </citation>
    <scope>NUCLEOTIDE SEQUENCE [LARGE SCALE GENOMIC DNA]</scope>
    <source>
        <strain evidence="3">01-14</strain>
        <tissue evidence="3">Leaf</tissue>
    </source>
</reference>
<dbReference type="Proteomes" id="UP001428341">
    <property type="component" value="Unassembled WGS sequence"/>
</dbReference>
<feature type="compositionally biased region" description="Basic and acidic residues" evidence="1">
    <location>
        <begin position="103"/>
        <end position="114"/>
    </location>
</feature>
<keyword evidence="2" id="KW-1133">Transmembrane helix</keyword>
<feature type="transmembrane region" description="Helical" evidence="2">
    <location>
        <begin position="166"/>
        <end position="199"/>
    </location>
</feature>
<gene>
    <name evidence="3" type="ORF">WN944_007802</name>
</gene>
<sequence>MKMEPSTPRRSSRRNSFSSRSSSHSKNPYATSGLDKFSALLAELEEKKQKIYSRVNPDEISLVRFVYKDLDDCVPIVVKVKKTDKQLQDNNINNINQSQSPPRKQDSNQLKDKFPLQSSISSPENKQVKQSDNNSSNEKKKKMKRSWSFSFSWSDIFKLSHWRQPCYYLPAVIVLILLFLVFFGRSFAILCTSIGWYIVPTLQSKAPSNPNVIRRPMKKKEYLRIQSDNKMVASAHKTTNISHSGPLKKHGHKKSWVYESSEYEGRLFKEISAPDSHYSHRNRQVEGSNVKQPKCFEAPYSFYRDYDLHSSSTQSDCKNIHPDVFYDFSIFKEQASIEKLK</sequence>
<protein>
    <recommendedName>
        <fullName evidence="5">ZCF37</fullName>
    </recommendedName>
</protein>
<feature type="compositionally biased region" description="Low complexity" evidence="1">
    <location>
        <begin position="90"/>
        <end position="102"/>
    </location>
</feature>
<feature type="region of interest" description="Disordered" evidence="1">
    <location>
        <begin position="89"/>
        <end position="141"/>
    </location>
</feature>
<dbReference type="AlphaFoldDB" id="A0AAP0MRG9"/>
<dbReference type="InterPro" id="IPR045880">
    <property type="entry name" value="ZCF37"/>
</dbReference>
<accession>A0AAP0MRG9</accession>
<keyword evidence="4" id="KW-1185">Reference proteome</keyword>
<evidence type="ECO:0008006" key="5">
    <source>
        <dbReference type="Google" id="ProtNLM"/>
    </source>
</evidence>
<evidence type="ECO:0000313" key="3">
    <source>
        <dbReference type="EMBL" id="KAK9215796.1"/>
    </source>
</evidence>
<keyword evidence="2" id="KW-0812">Transmembrane</keyword>
<dbReference type="EMBL" id="JBCGBO010000003">
    <property type="protein sequence ID" value="KAK9215796.1"/>
    <property type="molecule type" value="Genomic_DNA"/>
</dbReference>